<evidence type="ECO:0000313" key="4">
    <source>
        <dbReference type="Proteomes" id="UP001646141"/>
    </source>
</evidence>
<feature type="compositionally biased region" description="Basic and acidic residues" evidence="1">
    <location>
        <begin position="129"/>
        <end position="144"/>
    </location>
</feature>
<feature type="transmembrane region" description="Helical" evidence="2">
    <location>
        <begin position="293"/>
        <end position="315"/>
    </location>
</feature>
<dbReference type="EMBL" id="QYAD01000001">
    <property type="protein sequence ID" value="MBL3689472.1"/>
    <property type="molecule type" value="Genomic_DNA"/>
</dbReference>
<keyword evidence="2" id="KW-0472">Membrane</keyword>
<keyword evidence="2" id="KW-0812">Transmembrane</keyword>
<name>A0ABS1SMT3_9MICO</name>
<feature type="region of interest" description="Disordered" evidence="1">
    <location>
        <begin position="129"/>
        <end position="151"/>
    </location>
</feature>
<feature type="transmembrane region" description="Helical" evidence="2">
    <location>
        <begin position="345"/>
        <end position="363"/>
    </location>
</feature>
<keyword evidence="2" id="KW-1133">Transmembrane helix</keyword>
<sequence length="379" mass="41415">MDALQRISTGIELLESGYTVEWEPSREIEPGVHTMSYPRYDSRLTEALWGASELVGTDYGYIDRVDEVRELSIPEMSQSQLSTFLTWVQRGERFCDGFIAEFVKEGSVLQALRRASELERGVGLGVDRARGRGASGREQEDQRGRAVTPETTTAARIRVSRRASRWRFWDWDKRTVFETRTGDAPTETVTGTELVARWEGTVWERDAHACIQTALHLSLSGDRSSWVRCPSGEILADPDATDTVRPTGQAAIDARRARLTVQDRVIVPLLGFGAAVIMLVVGGAFTWSRGGTAGLAAYCLTALAAAAVGSVTLAAASLGPKWAMQLAFWAVPVALPVVISLDGYALGWLFGHLLGLALAAALLTRARRARQAHDEAAQR</sequence>
<dbReference type="InterPro" id="IPR045425">
    <property type="entry name" value="DUF6508"/>
</dbReference>
<organism evidence="3 4">
    <name type="scientific">Leucobacter chromiireducens subsp. chromiireducens</name>
    <dbReference type="NCBI Taxonomy" id="660067"/>
    <lineage>
        <taxon>Bacteria</taxon>
        <taxon>Bacillati</taxon>
        <taxon>Actinomycetota</taxon>
        <taxon>Actinomycetes</taxon>
        <taxon>Micrococcales</taxon>
        <taxon>Microbacteriaceae</taxon>
        <taxon>Leucobacter</taxon>
    </lineage>
</organism>
<evidence type="ECO:0000313" key="3">
    <source>
        <dbReference type="EMBL" id="MBL3689472.1"/>
    </source>
</evidence>
<reference evidence="3 4" key="1">
    <citation type="submission" date="2018-09" db="EMBL/GenBank/DDBJ databases">
        <title>Comparative genomics of Leucobacter spp.</title>
        <authorList>
            <person name="Reis A.C."/>
            <person name="Kolvenbach B.A."/>
            <person name="Corvini P.F.X."/>
            <person name="Nunes O.C."/>
        </authorList>
    </citation>
    <scope>NUCLEOTIDE SEQUENCE [LARGE SCALE GENOMIC DNA]</scope>
    <source>
        <strain evidence="3 4">L-1</strain>
    </source>
</reference>
<dbReference type="Proteomes" id="UP001646141">
    <property type="component" value="Unassembled WGS sequence"/>
</dbReference>
<comment type="caution">
    <text evidence="3">The sequence shown here is derived from an EMBL/GenBank/DDBJ whole genome shotgun (WGS) entry which is preliminary data.</text>
</comment>
<gene>
    <name evidence="3" type="ORF">D3226_05785</name>
</gene>
<dbReference type="Pfam" id="PF20118">
    <property type="entry name" value="DUF6508"/>
    <property type="match status" value="1"/>
</dbReference>
<proteinExistence type="predicted"/>
<accession>A0ABS1SMT3</accession>
<keyword evidence="4" id="KW-1185">Reference proteome</keyword>
<evidence type="ECO:0000256" key="2">
    <source>
        <dbReference type="SAM" id="Phobius"/>
    </source>
</evidence>
<protein>
    <submittedName>
        <fullName evidence="3">Uncharacterized protein</fullName>
    </submittedName>
</protein>
<feature type="transmembrane region" description="Helical" evidence="2">
    <location>
        <begin position="265"/>
        <end position="287"/>
    </location>
</feature>
<evidence type="ECO:0000256" key="1">
    <source>
        <dbReference type="SAM" id="MobiDB-lite"/>
    </source>
</evidence>